<comment type="function">
    <text evidence="5">This is one of the proteins that binds to the 5S RNA in the ribosome where it forms part of the central protuberance.</text>
</comment>
<dbReference type="PANTHER" id="PTHR33284:SF1">
    <property type="entry name" value="RIBOSOMAL PROTEIN L25_GLN-TRNA SYNTHETASE, ANTI-CODON-BINDING DOMAIN-CONTAINING PROTEIN"/>
    <property type="match status" value="1"/>
</dbReference>
<feature type="domain" description="Large ribosomal subunit protein bL25 beta" evidence="8">
    <location>
        <begin position="103"/>
        <end position="186"/>
    </location>
</feature>
<evidence type="ECO:0000259" key="7">
    <source>
        <dbReference type="Pfam" id="PF01386"/>
    </source>
</evidence>
<dbReference type="InterPro" id="IPR001021">
    <property type="entry name" value="Ribosomal_bL25_long"/>
</dbReference>
<dbReference type="NCBIfam" id="NF004130">
    <property type="entry name" value="PRK05618.1-5"/>
    <property type="match status" value="1"/>
</dbReference>
<evidence type="ECO:0000256" key="5">
    <source>
        <dbReference type="HAMAP-Rule" id="MF_01334"/>
    </source>
</evidence>
<dbReference type="InterPro" id="IPR020055">
    <property type="entry name" value="Ribosomal_bL25_short"/>
</dbReference>
<dbReference type="NCBIfam" id="NF004128">
    <property type="entry name" value="PRK05618.1-2"/>
    <property type="match status" value="1"/>
</dbReference>
<dbReference type="SUPFAM" id="SSF50715">
    <property type="entry name" value="Ribosomal protein L25-like"/>
    <property type="match status" value="1"/>
</dbReference>
<reference evidence="9" key="2">
    <citation type="submission" date="2023-04" db="EMBL/GenBank/DDBJ databases">
        <authorList>
            <person name="Sun J.-Q."/>
        </authorList>
    </citation>
    <scope>NUCLEOTIDE SEQUENCE</scope>
    <source>
        <strain evidence="9">CC-YY355</strain>
    </source>
</reference>
<dbReference type="HAMAP" id="MF_01336">
    <property type="entry name" value="Ribosomal_bL25"/>
    <property type="match status" value="1"/>
</dbReference>
<dbReference type="InterPro" id="IPR037121">
    <property type="entry name" value="Ribosomal_bL25_C"/>
</dbReference>
<dbReference type="Pfam" id="PF14693">
    <property type="entry name" value="Ribosomal_TL5_C"/>
    <property type="match status" value="1"/>
</dbReference>
<evidence type="ECO:0000256" key="4">
    <source>
        <dbReference type="ARBA" id="ARBA00023274"/>
    </source>
</evidence>
<dbReference type="Gene3D" id="2.170.120.20">
    <property type="entry name" value="Ribosomal protein L25, beta domain"/>
    <property type="match status" value="1"/>
</dbReference>
<gene>
    <name evidence="5" type="primary">rplY</name>
    <name evidence="5" type="synonym">ctc</name>
    <name evidence="9" type="ORF">QF205_11555</name>
</gene>
<comment type="subunit">
    <text evidence="5">Part of the 50S ribosomal subunit; part of the 5S rRNA/L5/L18/L25 subcomplex. Contacts the 5S rRNA. Binds to the 5S rRNA independently of L5 and L18.</text>
</comment>
<keyword evidence="4 5" id="KW-0687">Ribonucleoprotein</keyword>
<dbReference type="EMBL" id="JARYGX010000021">
    <property type="protein sequence ID" value="MDH7453699.1"/>
    <property type="molecule type" value="Genomic_DNA"/>
</dbReference>
<dbReference type="HAMAP" id="MF_01334">
    <property type="entry name" value="Ribosomal_bL25_CTC"/>
    <property type="match status" value="1"/>
</dbReference>
<evidence type="ECO:0000259" key="8">
    <source>
        <dbReference type="Pfam" id="PF14693"/>
    </source>
</evidence>
<evidence type="ECO:0000313" key="10">
    <source>
        <dbReference type="Proteomes" id="UP001160550"/>
    </source>
</evidence>
<evidence type="ECO:0000256" key="3">
    <source>
        <dbReference type="ARBA" id="ARBA00022980"/>
    </source>
</evidence>
<accession>A0ABT6MTE2</accession>
<dbReference type="InterPro" id="IPR020056">
    <property type="entry name" value="Rbsml_bL25/Gln-tRNA_synth_N"/>
</dbReference>
<keyword evidence="2 5" id="KW-0694">RNA-binding</keyword>
<keyword evidence="3 5" id="KW-0689">Ribosomal protein</keyword>
<dbReference type="InterPro" id="IPR011035">
    <property type="entry name" value="Ribosomal_bL25/Gln-tRNA_synth"/>
</dbReference>
<dbReference type="NCBIfam" id="NF004612">
    <property type="entry name" value="PRK05943.1"/>
    <property type="match status" value="1"/>
</dbReference>
<sequence>MATTHEIKVERRSDEGKGASRRLRRAGKIPAIVYGGELDPVNIQLDHEPVWLASQNDWFYSSILDLSLGGDIQKVLLRDIQRHPYKQLIMHLDFQRVNDKETLRTSVPLHFINEDVSPAGKSSEVVVTHELKEVTVECLPTDLPETIEVDLSELKLGDIIYLSNLKLPKGVEIPQLKLGKDHDDAVVIAKAGREEAADEAADGGEAAGEEK</sequence>
<dbReference type="CDD" id="cd00495">
    <property type="entry name" value="Ribosomal_L25_TL5_CTC"/>
    <property type="match status" value="1"/>
</dbReference>
<proteinExistence type="inferred from homology"/>
<organism evidence="9 10">
    <name type="scientific">Luteimonas composti</name>
    <dbReference type="NCBI Taxonomy" id="398257"/>
    <lineage>
        <taxon>Bacteria</taxon>
        <taxon>Pseudomonadati</taxon>
        <taxon>Pseudomonadota</taxon>
        <taxon>Gammaproteobacteria</taxon>
        <taxon>Lysobacterales</taxon>
        <taxon>Lysobacteraceae</taxon>
        <taxon>Luteimonas</taxon>
    </lineage>
</organism>
<dbReference type="InterPro" id="IPR020930">
    <property type="entry name" value="Ribosomal_uL5_bac-type"/>
</dbReference>
<dbReference type="Proteomes" id="UP001160550">
    <property type="component" value="Unassembled WGS sequence"/>
</dbReference>
<feature type="region of interest" description="Disordered" evidence="6">
    <location>
        <begin position="1"/>
        <end position="21"/>
    </location>
</feature>
<feature type="region of interest" description="Disordered" evidence="6">
    <location>
        <begin position="192"/>
        <end position="211"/>
    </location>
</feature>
<protein>
    <recommendedName>
        <fullName evidence="5">Large ribosomal subunit protein bL25</fullName>
    </recommendedName>
    <alternativeName>
        <fullName evidence="5">General stress protein CTC</fullName>
    </alternativeName>
</protein>
<dbReference type="InterPro" id="IPR029751">
    <property type="entry name" value="Ribosomal_L25_dom"/>
</dbReference>
<comment type="similarity">
    <text evidence="5">Belongs to the bacterial ribosomal protein bL25 family. CTC subfamily.</text>
</comment>
<evidence type="ECO:0000256" key="2">
    <source>
        <dbReference type="ARBA" id="ARBA00022884"/>
    </source>
</evidence>
<dbReference type="Pfam" id="PF01386">
    <property type="entry name" value="Ribosomal_L25p"/>
    <property type="match status" value="1"/>
</dbReference>
<evidence type="ECO:0000313" key="9">
    <source>
        <dbReference type="EMBL" id="MDH7453699.1"/>
    </source>
</evidence>
<reference evidence="9" key="1">
    <citation type="journal article" date="2007" name="Int. J. Syst. Evol. Microbiol.">
        <title>Luteimonas composti sp. nov., a moderately thermophilic bacterium isolated from food waste.</title>
        <authorList>
            <person name="Young C.C."/>
            <person name="Kampfer P."/>
            <person name="Chen W.M."/>
            <person name="Yen W.S."/>
            <person name="Arun A.B."/>
            <person name="Lai W.A."/>
            <person name="Shen F.T."/>
            <person name="Rekha P.D."/>
            <person name="Lin K.Y."/>
            <person name="Chou J.H."/>
        </authorList>
    </citation>
    <scope>NUCLEOTIDE SEQUENCE</scope>
    <source>
        <strain evidence="9">CC-YY355</strain>
    </source>
</reference>
<dbReference type="InterPro" id="IPR020057">
    <property type="entry name" value="Ribosomal_bL25_b-dom"/>
</dbReference>
<dbReference type="PANTHER" id="PTHR33284">
    <property type="entry name" value="RIBOSOMAL PROTEIN L25/GLN-TRNA SYNTHETASE, ANTI-CODON-BINDING DOMAIN-CONTAINING PROTEIN"/>
    <property type="match status" value="1"/>
</dbReference>
<dbReference type="RefSeq" id="WP_280942909.1">
    <property type="nucleotide sequence ID" value="NZ_JARYGX010000021.1"/>
</dbReference>
<keyword evidence="1 5" id="KW-0699">rRNA-binding</keyword>
<dbReference type="GO" id="GO:0005840">
    <property type="term" value="C:ribosome"/>
    <property type="evidence" value="ECO:0007669"/>
    <property type="project" value="UniProtKB-KW"/>
</dbReference>
<feature type="compositionally biased region" description="Basic and acidic residues" evidence="6">
    <location>
        <begin position="1"/>
        <end position="18"/>
    </location>
</feature>
<keyword evidence="10" id="KW-1185">Reference proteome</keyword>
<dbReference type="NCBIfam" id="TIGR00731">
    <property type="entry name" value="bL25_bact_ctc"/>
    <property type="match status" value="1"/>
</dbReference>
<name>A0ABT6MTE2_9GAMM</name>
<comment type="caution">
    <text evidence="9">The sequence shown here is derived from an EMBL/GenBank/DDBJ whole genome shotgun (WGS) entry which is preliminary data.</text>
</comment>
<dbReference type="Gene3D" id="2.40.240.10">
    <property type="entry name" value="Ribosomal Protein L25, Chain P"/>
    <property type="match status" value="1"/>
</dbReference>
<evidence type="ECO:0000256" key="6">
    <source>
        <dbReference type="SAM" id="MobiDB-lite"/>
    </source>
</evidence>
<feature type="domain" description="Large ribosomal subunit protein bL25 L25" evidence="7">
    <location>
        <begin position="7"/>
        <end position="94"/>
    </location>
</feature>
<evidence type="ECO:0000256" key="1">
    <source>
        <dbReference type="ARBA" id="ARBA00022730"/>
    </source>
</evidence>